<reference evidence="2" key="1">
    <citation type="submission" date="2016-04" db="EMBL/GenBank/DDBJ databases">
        <authorList>
            <person name="Chen L."/>
            <person name="Zhuang W."/>
            <person name="Wang G."/>
        </authorList>
    </citation>
    <scope>NUCLEOTIDE SEQUENCE [LARGE SCALE GENOMIC DNA]</scope>
    <source>
        <strain evidence="2">208</strain>
    </source>
</reference>
<dbReference type="AlphaFoldDB" id="A0A1V9GDL9"/>
<evidence type="ECO:0008006" key="3">
    <source>
        <dbReference type="Google" id="ProtNLM"/>
    </source>
</evidence>
<dbReference type="STRING" id="550983.A4R26_02270"/>
<dbReference type="RefSeq" id="WP_081159363.1">
    <property type="nucleotide sequence ID" value="NZ_LWBP01000001.1"/>
</dbReference>
<accession>A0A1V9GDL9</accession>
<evidence type="ECO:0000313" key="1">
    <source>
        <dbReference type="EMBL" id="OQP68642.1"/>
    </source>
</evidence>
<evidence type="ECO:0000313" key="2">
    <source>
        <dbReference type="Proteomes" id="UP000192276"/>
    </source>
</evidence>
<sequence length="163" mass="18164">MTNIKPSTFAVAFFIFISCGNPGVNESDKQKPDDISKNIDSTALLVANMKKAHPYFDLKLDSSLVDTAKYPAIYYPDASDCNSFRFDRTFLGKLSMAKATVQKESSADRLHLKTGNLNLWVCSLPNKVKAGDTVLITVLVYDIFGSEKTWGYPTIVTEIRMSY</sequence>
<protein>
    <recommendedName>
        <fullName evidence="3">Lipoprotein</fullName>
    </recommendedName>
</protein>
<comment type="caution">
    <text evidence="1">The sequence shown here is derived from an EMBL/GenBank/DDBJ whole genome shotgun (WGS) entry which is preliminary data.</text>
</comment>
<keyword evidence="2" id="KW-1185">Reference proteome</keyword>
<dbReference type="EMBL" id="LWBP01000001">
    <property type="protein sequence ID" value="OQP68642.1"/>
    <property type="molecule type" value="Genomic_DNA"/>
</dbReference>
<organism evidence="1 2">
    <name type="scientific">Niastella populi</name>
    <dbReference type="NCBI Taxonomy" id="550983"/>
    <lineage>
        <taxon>Bacteria</taxon>
        <taxon>Pseudomonadati</taxon>
        <taxon>Bacteroidota</taxon>
        <taxon>Chitinophagia</taxon>
        <taxon>Chitinophagales</taxon>
        <taxon>Chitinophagaceae</taxon>
        <taxon>Niastella</taxon>
    </lineage>
</organism>
<gene>
    <name evidence="1" type="ORF">A4R26_02270</name>
</gene>
<dbReference type="Proteomes" id="UP000192276">
    <property type="component" value="Unassembled WGS sequence"/>
</dbReference>
<name>A0A1V9GDL9_9BACT</name>
<dbReference type="PROSITE" id="PS51257">
    <property type="entry name" value="PROKAR_LIPOPROTEIN"/>
    <property type="match status" value="1"/>
</dbReference>
<proteinExistence type="predicted"/>